<dbReference type="Gene3D" id="3.30.70.1070">
    <property type="entry name" value="Sporulation related repeat"/>
    <property type="match status" value="1"/>
</dbReference>
<sequence length="194" mass="21018">MIPTSKKILSFALVLIASVMLGACSSKPSPWAEASSPWDNKEETSQEPEPLEIADIEPVEPVQVEDTIEPIDAEPVIDEPVFEEAAVVEPEPEPVTDEPVLAASGEGLSGQPAGYYAVQVVASGSMEQLTDFASAHQISDQWVAETTVDGRVWYVLMLGVYPSKEEAEQAMQSVMDLETLPWVRTIASIQSVMN</sequence>
<organism evidence="3">
    <name type="scientific">hydrothermal vent metagenome</name>
    <dbReference type="NCBI Taxonomy" id="652676"/>
    <lineage>
        <taxon>unclassified sequences</taxon>
        <taxon>metagenomes</taxon>
        <taxon>ecological metagenomes</taxon>
    </lineage>
</organism>
<dbReference type="SUPFAM" id="SSF110997">
    <property type="entry name" value="Sporulation related repeat"/>
    <property type="match status" value="1"/>
</dbReference>
<dbReference type="InterPro" id="IPR007730">
    <property type="entry name" value="SPOR-like_dom"/>
</dbReference>
<dbReference type="Pfam" id="PF05036">
    <property type="entry name" value="SPOR"/>
    <property type="match status" value="1"/>
</dbReference>
<protein>
    <recommendedName>
        <fullName evidence="2">SPOR domain-containing protein</fullName>
    </recommendedName>
</protein>
<accession>A0A3B0XAD4</accession>
<proteinExistence type="predicted"/>
<dbReference type="PROSITE" id="PS51257">
    <property type="entry name" value="PROKAR_LIPOPROTEIN"/>
    <property type="match status" value="1"/>
</dbReference>
<dbReference type="AlphaFoldDB" id="A0A3B0XAD4"/>
<name>A0A3B0XAD4_9ZZZZ</name>
<dbReference type="GO" id="GO:0042834">
    <property type="term" value="F:peptidoglycan binding"/>
    <property type="evidence" value="ECO:0007669"/>
    <property type="project" value="InterPro"/>
</dbReference>
<evidence type="ECO:0000313" key="3">
    <source>
        <dbReference type="EMBL" id="VAW58429.1"/>
    </source>
</evidence>
<dbReference type="PROSITE" id="PS51724">
    <property type="entry name" value="SPOR"/>
    <property type="match status" value="1"/>
</dbReference>
<dbReference type="EMBL" id="UOFG01000037">
    <property type="protein sequence ID" value="VAW58429.1"/>
    <property type="molecule type" value="Genomic_DNA"/>
</dbReference>
<feature type="region of interest" description="Disordered" evidence="1">
    <location>
        <begin position="28"/>
        <end position="50"/>
    </location>
</feature>
<evidence type="ECO:0000259" key="2">
    <source>
        <dbReference type="PROSITE" id="PS51724"/>
    </source>
</evidence>
<reference evidence="3" key="1">
    <citation type="submission" date="2018-06" db="EMBL/GenBank/DDBJ databases">
        <authorList>
            <person name="Zhirakovskaya E."/>
        </authorList>
    </citation>
    <scope>NUCLEOTIDE SEQUENCE</scope>
</reference>
<gene>
    <name evidence="3" type="ORF">MNBD_GAMMA11-154</name>
</gene>
<feature type="domain" description="SPOR" evidence="2">
    <location>
        <begin position="110"/>
        <end position="186"/>
    </location>
</feature>
<evidence type="ECO:0000256" key="1">
    <source>
        <dbReference type="SAM" id="MobiDB-lite"/>
    </source>
</evidence>
<dbReference type="InterPro" id="IPR036680">
    <property type="entry name" value="SPOR-like_sf"/>
</dbReference>